<proteinExistence type="predicted"/>
<dbReference type="SUPFAM" id="SSF53474">
    <property type="entry name" value="alpha/beta-Hydrolases"/>
    <property type="match status" value="1"/>
</dbReference>
<dbReference type="PANTHER" id="PTHR11614">
    <property type="entry name" value="PHOSPHOLIPASE-RELATED"/>
    <property type="match status" value="1"/>
</dbReference>
<keyword evidence="3" id="KW-1185">Reference proteome</keyword>
<comment type="caution">
    <text evidence="2">The sequence shown here is derived from an EMBL/GenBank/DDBJ whole genome shotgun (WGS) entry which is preliminary data.</text>
</comment>
<evidence type="ECO:0000313" key="3">
    <source>
        <dbReference type="Proteomes" id="UP000607645"/>
    </source>
</evidence>
<dbReference type="InterPro" id="IPR029058">
    <property type="entry name" value="AB_hydrolase_fold"/>
</dbReference>
<evidence type="ECO:0000259" key="1">
    <source>
        <dbReference type="Pfam" id="PF12146"/>
    </source>
</evidence>
<organism evidence="2 3">
    <name type="scientific">Lawsonibacter faecis</name>
    <dbReference type="NCBI Taxonomy" id="2763052"/>
    <lineage>
        <taxon>Bacteria</taxon>
        <taxon>Bacillati</taxon>
        <taxon>Bacillota</taxon>
        <taxon>Clostridia</taxon>
        <taxon>Eubacteriales</taxon>
        <taxon>Oscillospiraceae</taxon>
        <taxon>Lawsonibacter</taxon>
    </lineage>
</organism>
<dbReference type="EMBL" id="JACOPQ010000006">
    <property type="protein sequence ID" value="MBC5737266.1"/>
    <property type="molecule type" value="Genomic_DNA"/>
</dbReference>
<name>A0A8J6JD26_9FIRM</name>
<reference evidence="2" key="1">
    <citation type="submission" date="2020-08" db="EMBL/GenBank/DDBJ databases">
        <title>Genome public.</title>
        <authorList>
            <person name="Liu C."/>
            <person name="Sun Q."/>
        </authorList>
    </citation>
    <scope>NUCLEOTIDE SEQUENCE</scope>
    <source>
        <strain evidence="2">NSJ-52</strain>
    </source>
</reference>
<gene>
    <name evidence="2" type="ORF">H8S62_09615</name>
</gene>
<protein>
    <submittedName>
        <fullName evidence="2">Lysophospholipase</fullName>
    </submittedName>
</protein>
<evidence type="ECO:0000313" key="2">
    <source>
        <dbReference type="EMBL" id="MBC5737266.1"/>
    </source>
</evidence>
<feature type="domain" description="Serine aminopeptidase S33" evidence="1">
    <location>
        <begin position="29"/>
        <end position="290"/>
    </location>
</feature>
<dbReference type="Pfam" id="PF12146">
    <property type="entry name" value="Hydrolase_4"/>
    <property type="match status" value="1"/>
</dbReference>
<dbReference type="AlphaFoldDB" id="A0A8J6JD26"/>
<dbReference type="Proteomes" id="UP000607645">
    <property type="component" value="Unassembled WGS sequence"/>
</dbReference>
<accession>A0A8J6JD26</accession>
<sequence>MSNLREFTYPSSDGVHQIHAAEWTPDITEPRGVVQLVHGISEYILRYAPFAEYLTRYGFIVVGDDHLGHGKTASGPEEYGFIAEQDGWTHMADDVRALRVLTGEKYPGLPYFLLGHSMGSFLARTYLIRWPGTLTGAILSGTGQEPAPTVALGKFLTGIGNPRKVNKLVNSLSLGAYNKKFAPNRTSADWISRDEQIVDAYVADPLCSFVPTAGMNHDMMGGLQFIAGKENLSRMDKDTPVYFFSGDKDPVGGMGEGVRKVCGFFRDAGVKDVTMKLYPGGRHEMLNETNRDEVYADVLSWLEKHLPQ</sequence>
<dbReference type="InterPro" id="IPR051044">
    <property type="entry name" value="MAG_DAG_Lipase"/>
</dbReference>
<dbReference type="Gene3D" id="3.40.50.1820">
    <property type="entry name" value="alpha/beta hydrolase"/>
    <property type="match status" value="1"/>
</dbReference>
<dbReference type="InterPro" id="IPR022742">
    <property type="entry name" value="Hydrolase_4"/>
</dbReference>
<dbReference type="RefSeq" id="WP_186919128.1">
    <property type="nucleotide sequence ID" value="NZ_JACOPQ010000006.1"/>
</dbReference>